<evidence type="ECO:0000313" key="1">
    <source>
        <dbReference type="Ensembl" id="ENSHHUP00000041578.1"/>
    </source>
</evidence>
<reference evidence="1" key="2">
    <citation type="submission" date="2025-08" db="UniProtKB">
        <authorList>
            <consortium name="Ensembl"/>
        </authorList>
    </citation>
    <scope>IDENTIFICATION</scope>
</reference>
<dbReference type="STRING" id="62062.ENSHHUP00000041578"/>
<reference evidence="1" key="3">
    <citation type="submission" date="2025-09" db="UniProtKB">
        <authorList>
            <consortium name="Ensembl"/>
        </authorList>
    </citation>
    <scope>IDENTIFICATION</scope>
</reference>
<keyword evidence="2" id="KW-1185">Reference proteome</keyword>
<proteinExistence type="predicted"/>
<name>A0A4W5MUP7_9TELE</name>
<sequence length="66" mass="7562">SLGRNESVHRQGSLAFSLFGCLLAHGELHNNKLNQLSVNLWNLSHKHSYCDTRTSVSKTRRDIHYL</sequence>
<organism evidence="1 2">
    <name type="scientific">Hucho hucho</name>
    <name type="common">huchen</name>
    <dbReference type="NCBI Taxonomy" id="62062"/>
    <lineage>
        <taxon>Eukaryota</taxon>
        <taxon>Metazoa</taxon>
        <taxon>Chordata</taxon>
        <taxon>Craniata</taxon>
        <taxon>Vertebrata</taxon>
        <taxon>Euteleostomi</taxon>
        <taxon>Actinopterygii</taxon>
        <taxon>Neopterygii</taxon>
        <taxon>Teleostei</taxon>
        <taxon>Protacanthopterygii</taxon>
        <taxon>Salmoniformes</taxon>
        <taxon>Salmonidae</taxon>
        <taxon>Salmoninae</taxon>
        <taxon>Hucho</taxon>
    </lineage>
</organism>
<reference evidence="2" key="1">
    <citation type="submission" date="2018-06" db="EMBL/GenBank/DDBJ databases">
        <title>Genome assembly of Danube salmon.</title>
        <authorList>
            <person name="Macqueen D.J."/>
            <person name="Gundappa M.K."/>
        </authorList>
    </citation>
    <scope>NUCLEOTIDE SEQUENCE [LARGE SCALE GENOMIC DNA]</scope>
</reference>
<evidence type="ECO:0000313" key="2">
    <source>
        <dbReference type="Proteomes" id="UP000314982"/>
    </source>
</evidence>
<dbReference type="Proteomes" id="UP000314982">
    <property type="component" value="Unassembled WGS sequence"/>
</dbReference>
<accession>A0A4W5MUP7</accession>
<dbReference type="Ensembl" id="ENSHHUT00000043174.1">
    <property type="protein sequence ID" value="ENSHHUP00000041578.1"/>
    <property type="gene ID" value="ENSHHUG00000025690.1"/>
</dbReference>
<protein>
    <submittedName>
        <fullName evidence="1">Uncharacterized protein</fullName>
    </submittedName>
</protein>
<dbReference type="AlphaFoldDB" id="A0A4W5MUP7"/>